<organism evidence="1 2">
    <name type="scientific">Mycoplasma haemofelis (strain Langford 1)</name>
    <name type="common">Haemobartonella felis</name>
    <dbReference type="NCBI Taxonomy" id="941640"/>
    <lineage>
        <taxon>Bacteria</taxon>
        <taxon>Bacillati</taxon>
        <taxon>Mycoplasmatota</taxon>
        <taxon>Mollicutes</taxon>
        <taxon>Mycoplasmataceae</taxon>
        <taxon>Mycoplasma</taxon>
    </lineage>
</organism>
<protein>
    <submittedName>
        <fullName evidence="1">Uncharacterized protein</fullName>
    </submittedName>
</protein>
<sequence>MSYGILKLAAIGGGTAAAGGGIIVGSKIFSEPKSETPKYKTVSDTKDSKEEELQSLLNSGACIIYEAEAPETVQSKRKFKKLKDRLWSKEGFFNKLDQQEPKIWNLEKLKEEVTGSCEKSPSKRVYLWWGIGDKSKSETWVYSTEMNSTDWLKQSDIEIPESFNIGE</sequence>
<dbReference type="Proteomes" id="UP000008637">
    <property type="component" value="Chromosome"/>
</dbReference>
<gene>
    <name evidence="1" type="ORF">HF1_10430</name>
</gene>
<accession>E8ZIT0</accession>
<keyword evidence="2" id="KW-1185">Reference proteome</keyword>
<reference evidence="1 2" key="1">
    <citation type="journal article" date="2011" name="J. Bacteriol.">
        <title>Complete genome sequence of Mycoplasma haemofelis, a hemotropic mycoplasma.</title>
        <authorList>
            <person name="Barker E.N."/>
            <person name="Helps C.R."/>
            <person name="Peters I.R."/>
            <person name="Darby A.C."/>
            <person name="Radford A.D."/>
            <person name="Tasker S."/>
        </authorList>
    </citation>
    <scope>NUCLEOTIDE SEQUENCE [LARGE SCALE GENOMIC DNA]</scope>
    <source>
        <strain evidence="1 2">Langford 1</strain>
    </source>
</reference>
<dbReference type="EMBL" id="FR773153">
    <property type="protein sequence ID" value="CBY93051.1"/>
    <property type="molecule type" value="Genomic_DNA"/>
</dbReference>
<dbReference type="AlphaFoldDB" id="E8ZIT0"/>
<evidence type="ECO:0000313" key="2">
    <source>
        <dbReference type="Proteomes" id="UP000008637"/>
    </source>
</evidence>
<name>E8ZIT0_MYCHL</name>
<dbReference type="HOGENOM" id="CLU_111546_2_0_14"/>
<evidence type="ECO:0000313" key="1">
    <source>
        <dbReference type="EMBL" id="CBY93051.1"/>
    </source>
</evidence>
<proteinExistence type="predicted"/>
<dbReference type="KEGG" id="mha:HF1_10430"/>